<comment type="function">
    <text evidence="1 5">This protein is located at the 30S-50S ribosomal subunit interface and may play a role in the structure and function of the aminoacyl-tRNA binding site.</text>
</comment>
<evidence type="ECO:0000313" key="6">
    <source>
        <dbReference type="EMBL" id="GCE63339.1"/>
    </source>
</evidence>
<dbReference type="EMBL" id="BIMN01000001">
    <property type="protein sequence ID" value="GCE63339.1"/>
    <property type="molecule type" value="Genomic_DNA"/>
</dbReference>
<protein>
    <recommendedName>
        <fullName evidence="5">50S ribosomal protein L19</fullName>
    </recommendedName>
</protein>
<evidence type="ECO:0000256" key="2">
    <source>
        <dbReference type="ARBA" id="ARBA00005781"/>
    </source>
</evidence>
<dbReference type="SUPFAM" id="SSF50104">
    <property type="entry name" value="Translation proteins SH3-like domain"/>
    <property type="match status" value="1"/>
</dbReference>
<dbReference type="Proteomes" id="UP000324831">
    <property type="component" value="Unassembled WGS sequence"/>
</dbReference>
<comment type="similarity">
    <text evidence="2 5">Belongs to the bacterial ribosomal protein bL19 family.</text>
</comment>
<sequence>MNKEELNSYISAFQFKEGIPEIRSGYTITVSERITEGKKSRIQKFQGIVISNHHKKRITHNVLLRKKLDEFWIEKRFFLHSPLIEEIKIDNLARTRRANLYYLRNYRGLTERLRRMRKRIPVKSKTEKE</sequence>
<proteinExistence type="inferred from homology"/>
<dbReference type="GO" id="GO:0003735">
    <property type="term" value="F:structural constituent of ribosome"/>
    <property type="evidence" value="ECO:0007669"/>
    <property type="project" value="InterPro"/>
</dbReference>
<evidence type="ECO:0000256" key="3">
    <source>
        <dbReference type="ARBA" id="ARBA00022980"/>
    </source>
</evidence>
<dbReference type="RefSeq" id="WP_216082928.1">
    <property type="nucleotide sequence ID" value="NZ_CACTIB010000008.1"/>
</dbReference>
<dbReference type="InterPro" id="IPR038657">
    <property type="entry name" value="Ribosomal_bL19_sf"/>
</dbReference>
<accession>A0A478FSA6</accession>
<dbReference type="PANTHER" id="PTHR15680">
    <property type="entry name" value="RIBOSOMAL PROTEIN L19"/>
    <property type="match status" value="1"/>
</dbReference>
<dbReference type="PANTHER" id="PTHR15680:SF9">
    <property type="entry name" value="LARGE RIBOSOMAL SUBUNIT PROTEIN BL19M"/>
    <property type="match status" value="1"/>
</dbReference>
<dbReference type="InterPro" id="IPR008991">
    <property type="entry name" value="Translation_prot_SH3-like_sf"/>
</dbReference>
<evidence type="ECO:0000256" key="4">
    <source>
        <dbReference type="ARBA" id="ARBA00023274"/>
    </source>
</evidence>
<dbReference type="Gene3D" id="2.30.30.790">
    <property type="match status" value="1"/>
</dbReference>
<dbReference type="GO" id="GO:0005840">
    <property type="term" value="C:ribosome"/>
    <property type="evidence" value="ECO:0007669"/>
    <property type="project" value="UniProtKB-KW"/>
</dbReference>
<reference evidence="6 7" key="1">
    <citation type="submission" date="2019-01" db="EMBL/GenBank/DDBJ databases">
        <title>Draft genome sequences of Candidatus Mycoplasma haemohominis SWG34-3 identified from a patient with pyrexia, anemia and liver dysfunction.</title>
        <authorList>
            <person name="Sekizuka T."/>
            <person name="Hattori N."/>
            <person name="Katano H."/>
            <person name="Takuma T."/>
            <person name="Ito T."/>
            <person name="Arai N."/>
            <person name="Yanai R."/>
            <person name="Ishii S."/>
            <person name="Miura Y."/>
            <person name="Tokunaga T."/>
            <person name="Watanabe H."/>
            <person name="Nomura N."/>
            <person name="Eguchi J."/>
            <person name="Arai T."/>
            <person name="Hasegawa H."/>
            <person name="Nakamaki T."/>
            <person name="Wakita T."/>
            <person name="Niki Y."/>
            <person name="Kuroda M."/>
        </authorList>
    </citation>
    <scope>NUCLEOTIDE SEQUENCE [LARGE SCALE GENOMIC DNA]</scope>
    <source>
        <strain evidence="6">SWG34-3</strain>
    </source>
</reference>
<organism evidence="6 7">
    <name type="scientific">Candidatus Mycoplasma haematohominis</name>
    <dbReference type="NCBI Taxonomy" id="1494318"/>
    <lineage>
        <taxon>Bacteria</taxon>
        <taxon>Bacillati</taxon>
        <taxon>Mycoplasmatota</taxon>
        <taxon>Mollicutes</taxon>
        <taxon>Mycoplasmataceae</taxon>
        <taxon>Mycoplasma</taxon>
    </lineage>
</organism>
<evidence type="ECO:0000256" key="1">
    <source>
        <dbReference type="ARBA" id="ARBA00002349"/>
    </source>
</evidence>
<evidence type="ECO:0000256" key="5">
    <source>
        <dbReference type="RuleBase" id="RU000559"/>
    </source>
</evidence>
<dbReference type="GO" id="GO:0006412">
    <property type="term" value="P:translation"/>
    <property type="evidence" value="ECO:0007669"/>
    <property type="project" value="InterPro"/>
</dbReference>
<keyword evidence="3 6" id="KW-0689">Ribosomal protein</keyword>
<dbReference type="PRINTS" id="PR00061">
    <property type="entry name" value="RIBOSOMALL19"/>
</dbReference>
<dbReference type="InterPro" id="IPR001857">
    <property type="entry name" value="Ribosomal_bL19"/>
</dbReference>
<dbReference type="GO" id="GO:1990904">
    <property type="term" value="C:ribonucleoprotein complex"/>
    <property type="evidence" value="ECO:0007669"/>
    <property type="project" value="UniProtKB-KW"/>
</dbReference>
<comment type="caution">
    <text evidence="6">The sequence shown here is derived from an EMBL/GenBank/DDBJ whole genome shotgun (WGS) entry which is preliminary data.</text>
</comment>
<name>A0A478FSA6_9MOLU</name>
<evidence type="ECO:0000313" key="7">
    <source>
        <dbReference type="Proteomes" id="UP000324831"/>
    </source>
</evidence>
<dbReference type="AlphaFoldDB" id="A0A478FSA6"/>
<dbReference type="Pfam" id="PF01245">
    <property type="entry name" value="Ribosomal_L19"/>
    <property type="match status" value="1"/>
</dbReference>
<gene>
    <name evidence="6" type="primary">rplS</name>
    <name evidence="6" type="ORF">MHSWG343_03280</name>
</gene>
<keyword evidence="4 5" id="KW-0687">Ribonucleoprotein</keyword>